<evidence type="ECO:0000313" key="1">
    <source>
        <dbReference type="EMBL" id="THW53945.1"/>
    </source>
</evidence>
<comment type="caution">
    <text evidence="1">The sequence shown here is derived from an EMBL/GenBank/DDBJ whole genome shotgun (WGS) entry which is preliminary data.</text>
</comment>
<organism evidence="1 2">
    <name type="scientific">Aureobasidium pullulans</name>
    <name type="common">Black yeast</name>
    <name type="synonym">Pullularia pullulans</name>
    <dbReference type="NCBI Taxonomy" id="5580"/>
    <lineage>
        <taxon>Eukaryota</taxon>
        <taxon>Fungi</taxon>
        <taxon>Dikarya</taxon>
        <taxon>Ascomycota</taxon>
        <taxon>Pezizomycotina</taxon>
        <taxon>Dothideomycetes</taxon>
        <taxon>Dothideomycetidae</taxon>
        <taxon>Dothideales</taxon>
        <taxon>Saccotheciaceae</taxon>
        <taxon>Aureobasidium</taxon>
    </lineage>
</organism>
<sequence>LISDGNSRKWIPLNFELQLTTSAVNRTLESKQSDGATEPKRMVKVACSACRKQKAKYAAEEGVSSQAVTRRRLQGYGAVLQLVRDAEPEERELILQDLRRPGDLGEIVMAIQKKWTPRHKSEDLVTF</sequence>
<accession>A0A4S8YT13</accession>
<dbReference type="Proteomes" id="UP000310421">
    <property type="component" value="Unassembled WGS sequence"/>
</dbReference>
<evidence type="ECO:0000313" key="2">
    <source>
        <dbReference type="Proteomes" id="UP000310421"/>
    </source>
</evidence>
<feature type="non-terminal residue" evidence="1">
    <location>
        <position position="1"/>
    </location>
</feature>
<dbReference type="EMBL" id="QZAN01000325">
    <property type="protein sequence ID" value="THW53945.1"/>
    <property type="molecule type" value="Genomic_DNA"/>
</dbReference>
<gene>
    <name evidence="1" type="ORF">D6D20_10522</name>
</gene>
<protein>
    <submittedName>
        <fullName evidence="1">Uncharacterized protein</fullName>
    </submittedName>
</protein>
<reference evidence="1 2" key="1">
    <citation type="submission" date="2018-10" db="EMBL/GenBank/DDBJ databases">
        <title>Fifty Aureobasidium pullulans genomes reveal a recombining polyextremotolerant generalist.</title>
        <authorList>
            <person name="Gostincar C."/>
            <person name="Turk M."/>
            <person name="Zajc J."/>
            <person name="Gunde-Cimerman N."/>
        </authorList>
    </citation>
    <scope>NUCLEOTIDE SEQUENCE [LARGE SCALE GENOMIC DNA]</scope>
    <source>
        <strain evidence="1 2">EXF-10751</strain>
    </source>
</reference>
<proteinExistence type="predicted"/>
<name>A0A4S8YT13_AURPU</name>
<dbReference type="AlphaFoldDB" id="A0A4S8YT13"/>